<dbReference type="EC" id="3.1.11.2" evidence="3"/>
<accession>A0A3P9HIW7</accession>
<evidence type="ECO:0000256" key="5">
    <source>
        <dbReference type="ARBA" id="ARBA00022763"/>
    </source>
</evidence>
<feature type="domain" description="Endonuclease/exonuclease/phosphatase" evidence="10">
    <location>
        <begin position="13"/>
        <end position="193"/>
    </location>
</feature>
<evidence type="ECO:0000256" key="9">
    <source>
        <dbReference type="PIRSR" id="PIRSR604808-2"/>
    </source>
</evidence>
<dbReference type="GO" id="GO:0046872">
    <property type="term" value="F:metal ion binding"/>
    <property type="evidence" value="ECO:0007669"/>
    <property type="project" value="UniProtKB-KW"/>
</dbReference>
<evidence type="ECO:0000259" key="10">
    <source>
        <dbReference type="Pfam" id="PF03372"/>
    </source>
</evidence>
<feature type="binding site" evidence="9">
    <location>
        <position position="16"/>
    </location>
    <ligand>
        <name>Mg(2+)</name>
        <dbReference type="ChEBI" id="CHEBI:18420"/>
        <label>1</label>
    </ligand>
</feature>
<dbReference type="Proteomes" id="UP000265200">
    <property type="component" value="Chromosome 23"/>
</dbReference>
<keyword evidence="4 9" id="KW-0479">Metal-binding</keyword>
<reference evidence="11 12" key="2">
    <citation type="submission" date="2017-04" db="EMBL/GenBank/DDBJ databases">
        <title>CpG methylation of centromeres and impact of large insertions on vertebrate speciation.</title>
        <authorList>
            <person name="Ichikawa K."/>
            <person name="Yoshimura J."/>
            <person name="Morishita S."/>
        </authorList>
    </citation>
    <scope>NUCLEOTIDE SEQUENCE</scope>
    <source>
        <strain evidence="11 12">HSOK</strain>
    </source>
</reference>
<dbReference type="InterPro" id="IPR036691">
    <property type="entry name" value="Endo/exonu/phosph_ase_sf"/>
</dbReference>
<dbReference type="InterPro" id="IPR005135">
    <property type="entry name" value="Endo/exonuclease/phosphatase"/>
</dbReference>
<dbReference type="Ensembl" id="ENSORLT00015002042.1">
    <property type="protein sequence ID" value="ENSORLP00015007721.1"/>
    <property type="gene ID" value="ENSORLG00015008513.1"/>
</dbReference>
<evidence type="ECO:0000256" key="3">
    <source>
        <dbReference type="ARBA" id="ARBA00012115"/>
    </source>
</evidence>
<keyword evidence="9" id="KW-0464">Manganese</keyword>
<dbReference type="CDD" id="cd09076">
    <property type="entry name" value="L1-EN"/>
    <property type="match status" value="1"/>
</dbReference>
<keyword evidence="8" id="KW-0234">DNA repair</keyword>
<organism evidence="11 12">
    <name type="scientific">Oryzias latipes</name>
    <name type="common">Japanese rice fish</name>
    <name type="synonym">Japanese killifish</name>
    <dbReference type="NCBI Taxonomy" id="8090"/>
    <lineage>
        <taxon>Eukaryota</taxon>
        <taxon>Metazoa</taxon>
        <taxon>Chordata</taxon>
        <taxon>Craniata</taxon>
        <taxon>Vertebrata</taxon>
        <taxon>Euteleostomi</taxon>
        <taxon>Actinopterygii</taxon>
        <taxon>Neopterygii</taxon>
        <taxon>Teleostei</taxon>
        <taxon>Neoteleostei</taxon>
        <taxon>Acanthomorphata</taxon>
        <taxon>Ovalentaria</taxon>
        <taxon>Atherinomorphae</taxon>
        <taxon>Beloniformes</taxon>
        <taxon>Adrianichthyidae</taxon>
        <taxon>Oryziinae</taxon>
        <taxon>Oryzias</taxon>
    </lineage>
</organism>
<evidence type="ECO:0000256" key="7">
    <source>
        <dbReference type="ARBA" id="ARBA00022842"/>
    </source>
</evidence>
<keyword evidence="5" id="KW-0227">DNA damage</keyword>
<comment type="similarity">
    <text evidence="2">Belongs to the DNA repair enzymes AP/ExoA family.</text>
</comment>
<evidence type="ECO:0000256" key="6">
    <source>
        <dbReference type="ARBA" id="ARBA00022801"/>
    </source>
</evidence>
<name>A0A3P9HIW7_ORYLA</name>
<dbReference type="GO" id="GO:0006281">
    <property type="term" value="P:DNA repair"/>
    <property type="evidence" value="ECO:0007669"/>
    <property type="project" value="UniProtKB-KW"/>
</dbReference>
<evidence type="ECO:0000256" key="4">
    <source>
        <dbReference type="ARBA" id="ARBA00022723"/>
    </source>
</evidence>
<sequence>LTMSDNGTLIRIMSWNCKGLNGTVKHNKILSHVNTMEADVMFLQETHLKFCSQTVLHKSWVGHLFHSKFNLKLRGVAILIRKNIPFICNDSISDPQGRFIIVTGKLCGTPVILANIYAPNFNCVLDPLLDRSSNSQQTLTKSAKLIRHFLNSANLVDPWRDHNPSKHEYSFFSWRHNSYTRIDMFLVDSKLKPIIKRVQYEAIVLSNHGPVTLLLGFPKFPSPRTWKMNNSFLTNESFKEFIDSQLAFYFETNDSPDISKQCLWKAMKAYMHGQIISHSVFKTKKEKFEKQSLAQQILKLDQQYSCKPNPQTLAERTALQTKFNLLSTNEAVKLIRQTKQNFYEHGEKPSPQDRAAHYPLYFLLLQLSHLQSLYALWRTIQAF</sequence>
<dbReference type="Gene3D" id="3.60.10.10">
    <property type="entry name" value="Endonuclease/exonuclease/phosphatase"/>
    <property type="match status" value="2"/>
</dbReference>
<reference evidence="11" key="4">
    <citation type="submission" date="2025-09" db="UniProtKB">
        <authorList>
            <consortium name="Ensembl"/>
        </authorList>
    </citation>
    <scope>IDENTIFICATION</scope>
    <source>
        <strain evidence="11">HSOK</strain>
    </source>
</reference>
<evidence type="ECO:0000256" key="8">
    <source>
        <dbReference type="ARBA" id="ARBA00023204"/>
    </source>
</evidence>
<dbReference type="InterPro" id="IPR004808">
    <property type="entry name" value="AP_endonuc_1"/>
</dbReference>
<proteinExistence type="inferred from homology"/>
<protein>
    <recommendedName>
        <fullName evidence="3">exodeoxyribonuclease III</fullName>
        <ecNumber evidence="3">3.1.11.2</ecNumber>
    </recommendedName>
</protein>
<dbReference type="SUPFAM" id="SSF56219">
    <property type="entry name" value="DNase I-like"/>
    <property type="match status" value="1"/>
</dbReference>
<keyword evidence="6" id="KW-0378">Hydrolase</keyword>
<comment type="catalytic activity">
    <reaction evidence="1">
        <text>Exonucleolytic cleavage in the 3'- to 5'-direction to yield nucleoside 5'-phosphates.</text>
        <dbReference type="EC" id="3.1.11.2"/>
    </reaction>
</comment>
<comment type="cofactor">
    <cofactor evidence="9">
        <name>Mg(2+)</name>
        <dbReference type="ChEBI" id="CHEBI:18420"/>
    </cofactor>
    <cofactor evidence="9">
        <name>Mn(2+)</name>
        <dbReference type="ChEBI" id="CHEBI:29035"/>
    </cofactor>
    <text evidence="9">Probably binds two magnesium or manganese ions per subunit.</text>
</comment>
<evidence type="ECO:0000256" key="1">
    <source>
        <dbReference type="ARBA" id="ARBA00000493"/>
    </source>
</evidence>
<reference evidence="11" key="3">
    <citation type="submission" date="2025-08" db="UniProtKB">
        <authorList>
            <consortium name="Ensembl"/>
        </authorList>
    </citation>
    <scope>IDENTIFICATION</scope>
    <source>
        <strain evidence="11">HSOK</strain>
    </source>
</reference>
<dbReference type="GO" id="GO:0008311">
    <property type="term" value="F:double-stranded DNA 3'-5' DNA exonuclease activity"/>
    <property type="evidence" value="ECO:0007669"/>
    <property type="project" value="UniProtKB-EC"/>
</dbReference>
<dbReference type="PANTHER" id="PTHR22748:SF26">
    <property type="entry name" value="ENDONUCLEASE_EXONUCLEASE_PHOSPHATASE DOMAIN-CONTAINING PROTEIN"/>
    <property type="match status" value="1"/>
</dbReference>
<evidence type="ECO:0000313" key="12">
    <source>
        <dbReference type="Proteomes" id="UP000265200"/>
    </source>
</evidence>
<keyword evidence="7 9" id="KW-0460">Magnesium</keyword>
<evidence type="ECO:0000313" key="11">
    <source>
        <dbReference type="Ensembl" id="ENSORLP00015007721.1"/>
    </source>
</evidence>
<feature type="binding site" evidence="9">
    <location>
        <position position="45"/>
    </location>
    <ligand>
        <name>Mg(2+)</name>
        <dbReference type="ChEBI" id="CHEBI:18420"/>
        <label>1</label>
    </ligand>
</feature>
<dbReference type="Pfam" id="PF03372">
    <property type="entry name" value="Exo_endo_phos"/>
    <property type="match status" value="1"/>
</dbReference>
<dbReference type="AlphaFoldDB" id="A0A3P9HIW7"/>
<dbReference type="PANTHER" id="PTHR22748">
    <property type="entry name" value="AP ENDONUCLEASE"/>
    <property type="match status" value="1"/>
</dbReference>
<reference key="1">
    <citation type="journal article" date="2007" name="Nature">
        <title>The medaka draft genome and insights into vertebrate genome evolution.</title>
        <authorList>
            <person name="Kasahara M."/>
            <person name="Naruse K."/>
            <person name="Sasaki S."/>
            <person name="Nakatani Y."/>
            <person name="Qu W."/>
            <person name="Ahsan B."/>
            <person name="Yamada T."/>
            <person name="Nagayasu Y."/>
            <person name="Doi K."/>
            <person name="Kasai Y."/>
            <person name="Jindo T."/>
            <person name="Kobayashi D."/>
            <person name="Shimada A."/>
            <person name="Toyoda A."/>
            <person name="Kuroki Y."/>
            <person name="Fujiyama A."/>
            <person name="Sasaki T."/>
            <person name="Shimizu A."/>
            <person name="Asakawa S."/>
            <person name="Shimizu N."/>
            <person name="Hashimoto S."/>
            <person name="Yang J."/>
            <person name="Lee Y."/>
            <person name="Matsushima K."/>
            <person name="Sugano S."/>
            <person name="Sakaizumi M."/>
            <person name="Narita T."/>
            <person name="Ohishi K."/>
            <person name="Haga S."/>
            <person name="Ohta F."/>
            <person name="Nomoto H."/>
            <person name="Nogata K."/>
            <person name="Morishita T."/>
            <person name="Endo T."/>
            <person name="Shin-I T."/>
            <person name="Takeda H."/>
            <person name="Morishita S."/>
            <person name="Kohara Y."/>
        </authorList>
    </citation>
    <scope>NUCLEOTIDE SEQUENCE [LARGE SCALE GENOMIC DNA]</scope>
    <source>
        <strain>Hd-rR</strain>
    </source>
</reference>
<evidence type="ECO:0000256" key="2">
    <source>
        <dbReference type="ARBA" id="ARBA00007092"/>
    </source>
</evidence>